<proteinExistence type="evidence at transcript level"/>
<dbReference type="PANTHER" id="PTHR14196">
    <property type="entry name" value="ODD-SKIPPED - RELATED"/>
    <property type="match status" value="1"/>
</dbReference>
<dbReference type="PROSITE" id="PS50157">
    <property type="entry name" value="ZINC_FINGER_C2H2_2"/>
    <property type="match status" value="6"/>
</dbReference>
<evidence type="ECO:0000256" key="8">
    <source>
        <dbReference type="ARBA" id="ARBA00023163"/>
    </source>
</evidence>
<keyword evidence="2" id="KW-0479">Metal-binding</keyword>
<dbReference type="InterPro" id="IPR036236">
    <property type="entry name" value="Znf_C2H2_sf"/>
</dbReference>
<evidence type="ECO:0000313" key="14">
    <source>
        <dbReference type="EnsemblMetazoa" id="NP_001268681"/>
    </source>
</evidence>
<dbReference type="FunFam" id="3.30.160.60:FF:000432">
    <property type="entry name" value="zinc finger protein Gfi-1b isoform X1"/>
    <property type="match status" value="1"/>
</dbReference>
<dbReference type="SMART" id="SM00355">
    <property type="entry name" value="ZnF_C2H2"/>
    <property type="match status" value="6"/>
</dbReference>
<keyword evidence="6" id="KW-0805">Transcription regulation</keyword>
<comment type="subcellular location">
    <subcellularLocation>
        <location evidence="1">Nucleus</location>
    </subcellularLocation>
</comment>
<organism evidence="13">
    <name type="scientific">Strongylocentrotus purpuratus</name>
    <name type="common">Purple sea urchin</name>
    <dbReference type="NCBI Taxonomy" id="7668"/>
    <lineage>
        <taxon>Eukaryota</taxon>
        <taxon>Metazoa</taxon>
        <taxon>Echinodermata</taxon>
        <taxon>Eleutherozoa</taxon>
        <taxon>Echinozoa</taxon>
        <taxon>Echinoidea</taxon>
        <taxon>Euechinoidea</taxon>
        <taxon>Echinacea</taxon>
        <taxon>Camarodonta</taxon>
        <taxon>Echinidea</taxon>
        <taxon>Strongylocentrotidae</taxon>
        <taxon>Strongylocentrotus</taxon>
    </lineage>
</organism>
<dbReference type="PANTHER" id="PTHR14196:SF12">
    <property type="entry name" value="ZINC FINGER PROTEIN 208-LIKE"/>
    <property type="match status" value="1"/>
</dbReference>
<keyword evidence="5" id="KW-0862">Zinc</keyword>
<evidence type="ECO:0000256" key="9">
    <source>
        <dbReference type="ARBA" id="ARBA00023242"/>
    </source>
</evidence>
<dbReference type="GO" id="GO:0000978">
    <property type="term" value="F:RNA polymerase II cis-regulatory region sequence-specific DNA binding"/>
    <property type="evidence" value="ECO:0000318"/>
    <property type="project" value="GO_Central"/>
</dbReference>
<keyword evidence="8" id="KW-0804">Transcription</keyword>
<dbReference type="FunFam" id="3.30.160.60:FF:000208">
    <property type="entry name" value="zinc finger protein Gfi-1b"/>
    <property type="match status" value="1"/>
</dbReference>
<dbReference type="SUPFAM" id="SSF57667">
    <property type="entry name" value="beta-beta-alpha zinc fingers"/>
    <property type="match status" value="3"/>
</dbReference>
<reference evidence="14" key="3">
    <citation type="submission" date="2021-01" db="UniProtKB">
        <authorList>
            <consortium name="EnsemblMetazoa"/>
        </authorList>
    </citation>
    <scope>IDENTIFICATION</scope>
</reference>
<protein>
    <submittedName>
        <fullName evidence="13">C2H2 type zinc finger protein Z166</fullName>
    </submittedName>
</protein>
<dbReference type="KEGG" id="spu:589099"/>
<dbReference type="InterPro" id="IPR050717">
    <property type="entry name" value="C2H2-ZF_Transcription_Reg"/>
</dbReference>
<keyword evidence="9" id="KW-0539">Nucleus</keyword>
<name>I6XJL2_STRPU</name>
<dbReference type="OMA" id="HFETQHP"/>
<dbReference type="FunFam" id="3.30.160.60:FF:000446">
    <property type="entry name" value="Zinc finger protein"/>
    <property type="match status" value="1"/>
</dbReference>
<dbReference type="Gene3D" id="3.30.160.60">
    <property type="entry name" value="Classic Zinc Finger"/>
    <property type="match status" value="6"/>
</dbReference>
<evidence type="ECO:0000256" key="2">
    <source>
        <dbReference type="ARBA" id="ARBA00022723"/>
    </source>
</evidence>
<feature type="domain" description="C2H2-type" evidence="12">
    <location>
        <begin position="407"/>
        <end position="434"/>
    </location>
</feature>
<reference evidence="15" key="2">
    <citation type="submission" date="2015-02" db="EMBL/GenBank/DDBJ databases">
        <title>Genome sequencing for Strongylocentrotus purpuratus.</title>
        <authorList>
            <person name="Murali S."/>
            <person name="Liu Y."/>
            <person name="Vee V."/>
            <person name="English A."/>
            <person name="Wang M."/>
            <person name="Skinner E."/>
            <person name="Han Y."/>
            <person name="Muzny D.M."/>
            <person name="Worley K.C."/>
            <person name="Gibbs R.A."/>
        </authorList>
    </citation>
    <scope>NUCLEOTIDE SEQUENCE</scope>
</reference>
<feature type="domain" description="C2H2-type" evidence="12">
    <location>
        <begin position="350"/>
        <end position="378"/>
    </location>
</feature>
<reference evidence="13" key="1">
    <citation type="submission" date="2012-04" db="EMBL/GenBank/DDBJ databases">
        <title>Diversification of oral and aboral mesoderm in sea urchin embryos.</title>
        <authorList>
            <person name="Materna S.C."/>
            <person name="Ransick A."/>
            <person name="Li E."/>
            <person name="Nam J."/>
            <person name="Davidson E.H."/>
        </authorList>
    </citation>
    <scope>NUCLEOTIDE SEQUENCE</scope>
</reference>
<keyword evidence="7" id="KW-0238">DNA-binding</keyword>
<dbReference type="PROSITE" id="PS00028">
    <property type="entry name" value="ZINC_FINGER_C2H2_1"/>
    <property type="match status" value="6"/>
</dbReference>
<keyword evidence="3" id="KW-0677">Repeat</keyword>
<dbReference type="GO" id="GO:0005634">
    <property type="term" value="C:nucleus"/>
    <property type="evidence" value="ECO:0007669"/>
    <property type="project" value="UniProtKB-SubCell"/>
</dbReference>
<dbReference type="AlphaFoldDB" id="I6XJL2"/>
<feature type="domain" description="C2H2-type" evidence="12">
    <location>
        <begin position="463"/>
        <end position="490"/>
    </location>
</feature>
<gene>
    <name evidence="13" type="primary">Z166</name>
</gene>
<evidence type="ECO:0000256" key="7">
    <source>
        <dbReference type="ARBA" id="ARBA00023125"/>
    </source>
</evidence>
<dbReference type="EMBL" id="JQ945922">
    <property type="protein sequence ID" value="AFN44012.1"/>
    <property type="molecule type" value="mRNA"/>
</dbReference>
<sequence length="563" mass="62235">MPRSFLKTVKVSKRPQRYALSPSEYSDESSPASPGIAVTAEPRTGSAFTPVTPKNKDALDLRLPTNGDINPHHRYLLVQPPQLSSRPFPFTDSSTAAVPTKQHSPTLSIEQRLADLTNARRHPGIPVPASTAGSPLPGRPSSADVPSSAVPLTLTVPKLHTNTASPRLRPEMAPLTIGDVSPTKAAGYRFQGEISSYDIPSPPSNGFISREMNELLKDGRLSYTDVYRARFAQLEKDIIGTLAPEDLRWYNAKVGLAIPNFAAYRSPYSMVHHPHARHQHEKTLTRDGIVHSEPPRLPGGGIPLTPSNVRIPDHHHPHHLQQRLSPEVDEVSESKLLDSPPIGIGPHCTFNCLDCGKVFSTPHGLEVHVRRSHSGKRPFACDICQKTFGHAVSLSQHRAVHSQERSFECKQCGKTFKRSSTLSTHMLIHSDTRPYPCQYCGKRFHQKSDMKKHTYIHTGEKPHKCLVCGKAFSQSSNLITHSRKHTGYKPFGCKICGRAFQRKVDLRRHFETQHPESEKMLMAHSLAVRRPMPPSMVSPAAPIAVPAHHGTSALHSSVPMMGM</sequence>
<dbReference type="GO" id="GO:0008270">
    <property type="term" value="F:zinc ion binding"/>
    <property type="evidence" value="ECO:0007669"/>
    <property type="project" value="UniProtKB-KW"/>
</dbReference>
<dbReference type="Proteomes" id="UP000007110">
    <property type="component" value="Unassembled WGS sequence"/>
</dbReference>
<evidence type="ECO:0000256" key="1">
    <source>
        <dbReference type="ARBA" id="ARBA00004123"/>
    </source>
</evidence>
<evidence type="ECO:0000313" key="15">
    <source>
        <dbReference type="Proteomes" id="UP000007110"/>
    </source>
</evidence>
<evidence type="ECO:0000256" key="4">
    <source>
        <dbReference type="ARBA" id="ARBA00022771"/>
    </source>
</evidence>
<dbReference type="OrthoDB" id="6155966at2759"/>
<dbReference type="InterPro" id="IPR013087">
    <property type="entry name" value="Znf_C2H2_type"/>
</dbReference>
<dbReference type="InParanoid" id="I6XJL2"/>
<dbReference type="GO" id="GO:0003700">
    <property type="term" value="F:DNA-binding transcription factor activity"/>
    <property type="evidence" value="ECO:0000318"/>
    <property type="project" value="GO_Central"/>
</dbReference>
<dbReference type="FunFam" id="3.30.160.60:FF:000245">
    <property type="entry name" value="zinc finger protein Gfi-1"/>
    <property type="match status" value="1"/>
</dbReference>
<feature type="domain" description="C2H2-type" evidence="12">
    <location>
        <begin position="435"/>
        <end position="462"/>
    </location>
</feature>
<evidence type="ECO:0000313" key="13">
    <source>
        <dbReference type="EMBL" id="AFN44012.1"/>
    </source>
</evidence>
<feature type="domain" description="C2H2-type" evidence="12">
    <location>
        <begin position="491"/>
        <end position="519"/>
    </location>
</feature>
<dbReference type="GO" id="GO:0006357">
    <property type="term" value="P:regulation of transcription by RNA polymerase II"/>
    <property type="evidence" value="ECO:0000318"/>
    <property type="project" value="GO_Central"/>
</dbReference>
<accession>I6XJL2</accession>
<feature type="region of interest" description="Disordered" evidence="11">
    <location>
        <begin position="16"/>
        <end position="55"/>
    </location>
</feature>
<evidence type="ECO:0000256" key="6">
    <source>
        <dbReference type="ARBA" id="ARBA00023015"/>
    </source>
</evidence>
<keyword evidence="4 10" id="KW-0863">Zinc-finger</keyword>
<dbReference type="FunFam" id="3.30.160.60:FF:000148">
    <property type="entry name" value="zinc finger protein Gfi-1"/>
    <property type="match status" value="1"/>
</dbReference>
<evidence type="ECO:0000259" key="12">
    <source>
        <dbReference type="PROSITE" id="PS50157"/>
    </source>
</evidence>
<dbReference type="EnsemblMetazoa" id="NM_001281752">
    <property type="protein sequence ID" value="NP_001268681"/>
    <property type="gene ID" value="LOC589099"/>
</dbReference>
<dbReference type="Pfam" id="PF00096">
    <property type="entry name" value="zf-C2H2"/>
    <property type="match status" value="6"/>
</dbReference>
<evidence type="ECO:0000256" key="5">
    <source>
        <dbReference type="ARBA" id="ARBA00022833"/>
    </source>
</evidence>
<evidence type="ECO:0000256" key="11">
    <source>
        <dbReference type="SAM" id="MobiDB-lite"/>
    </source>
</evidence>
<feature type="region of interest" description="Disordered" evidence="11">
    <location>
        <begin position="120"/>
        <end position="148"/>
    </location>
</feature>
<feature type="domain" description="C2H2-type" evidence="12">
    <location>
        <begin position="379"/>
        <end position="406"/>
    </location>
</feature>
<keyword evidence="15" id="KW-1185">Reference proteome</keyword>
<evidence type="ECO:0000256" key="10">
    <source>
        <dbReference type="PROSITE-ProRule" id="PRU00042"/>
    </source>
</evidence>
<evidence type="ECO:0000256" key="3">
    <source>
        <dbReference type="ARBA" id="ARBA00022737"/>
    </source>
</evidence>